<feature type="transmembrane region" description="Helical" evidence="1">
    <location>
        <begin position="114"/>
        <end position="135"/>
    </location>
</feature>
<evidence type="ECO:0000313" key="2">
    <source>
        <dbReference type="EMBL" id="SEN84740.1"/>
    </source>
</evidence>
<feature type="transmembrane region" description="Helical" evidence="1">
    <location>
        <begin position="6"/>
        <end position="28"/>
    </location>
</feature>
<feature type="transmembrane region" description="Helical" evidence="1">
    <location>
        <begin position="78"/>
        <end position="102"/>
    </location>
</feature>
<dbReference type="AlphaFoldDB" id="A0A1H8JVJ7"/>
<dbReference type="Pfam" id="PF03653">
    <property type="entry name" value="UPF0093"/>
    <property type="match status" value="1"/>
</dbReference>
<keyword evidence="1" id="KW-1133">Transmembrane helix</keyword>
<name>A0A1H8JVJ7_9RHOB</name>
<dbReference type="GO" id="GO:0006782">
    <property type="term" value="P:protoporphyrinogen IX biosynthetic process"/>
    <property type="evidence" value="ECO:0007669"/>
    <property type="project" value="UniProtKB-UniPathway"/>
</dbReference>
<dbReference type="InterPro" id="IPR005265">
    <property type="entry name" value="HemJ-like"/>
</dbReference>
<dbReference type="UniPathway" id="UPA00251">
    <property type="reaction ID" value="UER00324"/>
</dbReference>
<dbReference type="RefSeq" id="WP_218139944.1">
    <property type="nucleotide sequence ID" value="NZ_FOCI01000044.1"/>
</dbReference>
<proteinExistence type="predicted"/>
<evidence type="ECO:0000313" key="3">
    <source>
        <dbReference type="Proteomes" id="UP000199585"/>
    </source>
</evidence>
<feature type="transmembrane region" description="Helical" evidence="1">
    <location>
        <begin position="49"/>
        <end position="72"/>
    </location>
</feature>
<dbReference type="EMBL" id="FOCI01000044">
    <property type="protein sequence ID" value="SEN84740.1"/>
    <property type="molecule type" value="Genomic_DNA"/>
</dbReference>
<reference evidence="2 3" key="1">
    <citation type="submission" date="2016-10" db="EMBL/GenBank/DDBJ databases">
        <authorList>
            <person name="de Groot N.N."/>
        </authorList>
    </citation>
    <scope>NUCLEOTIDE SEQUENCE [LARGE SCALE GENOMIC DNA]</scope>
    <source>
        <strain evidence="2 3">DSM 16213</strain>
    </source>
</reference>
<protein>
    <submittedName>
        <fullName evidence="2">Uncharacterized membrane protein</fullName>
    </submittedName>
</protein>
<keyword evidence="1" id="KW-0472">Membrane</keyword>
<dbReference type="Proteomes" id="UP000199585">
    <property type="component" value="Unassembled WGS sequence"/>
</dbReference>
<dbReference type="STRING" id="245187.SAMN04488003_1447"/>
<evidence type="ECO:0000256" key="1">
    <source>
        <dbReference type="SAM" id="Phobius"/>
    </source>
</evidence>
<accession>A0A1H8JVJ7</accession>
<keyword evidence="1" id="KW-0812">Transmembrane</keyword>
<keyword evidence="3" id="KW-1185">Reference proteome</keyword>
<organism evidence="2 3">
    <name type="scientific">Loktanella fryxellensis</name>
    <dbReference type="NCBI Taxonomy" id="245187"/>
    <lineage>
        <taxon>Bacteria</taxon>
        <taxon>Pseudomonadati</taxon>
        <taxon>Pseudomonadota</taxon>
        <taxon>Alphaproteobacteria</taxon>
        <taxon>Rhodobacterales</taxon>
        <taxon>Roseobacteraceae</taxon>
        <taxon>Loktanella</taxon>
    </lineage>
</organism>
<sequence>MILAGLKFVHIAALLGWCAALIALPVMLTIYGQARRQATYAEFRLITHFGYIGFATPAAVVAVGSGIALIFAAQVFDLWFAAKLAFVSLMALVHAWIGHLILQSGEGEGTYRMPPAILGLLVGIPAMAAVFWLVLAKPDLTGLTDFVPEVFLAPLGDRP</sequence>
<gene>
    <name evidence="2" type="ORF">SAMN04488003_1447</name>
</gene>